<proteinExistence type="predicted"/>
<accession>A0A226DZ66</accession>
<protein>
    <submittedName>
        <fullName evidence="1">Uncharacterized protein</fullName>
    </submittedName>
</protein>
<name>A0A226DZ66_FOLCA</name>
<dbReference type="AlphaFoldDB" id="A0A226DZ66"/>
<gene>
    <name evidence="1" type="ORF">Fcan01_15177</name>
</gene>
<evidence type="ECO:0000313" key="2">
    <source>
        <dbReference type="Proteomes" id="UP000198287"/>
    </source>
</evidence>
<evidence type="ECO:0000313" key="1">
    <source>
        <dbReference type="EMBL" id="OXA50509.1"/>
    </source>
</evidence>
<sequence length="270" mass="30648">MTLERVSQEPSRLCLQSTIQQSGWPSANGEVDKVLGSKKMMSTNERPNESQRYDDIDLFHGTINPTWTGSRTESKDRIRMKIRTDKRQRRCVSFFRLIELKIKLLPKMEIPLKNSPSQTMLAGFPDEEDGNLTTVGDSKDTTVDETPTSNNFEALYQQPGSSSGATQNPKLLDSIVEIVKAEETLRRVSEEKIDPGYDDEEDNNNTDVWNVTEGEAGDIAENIIFDMEGDLTDILKYRDIGSTHLTLPEEQAMAYSHFKIPDPMDARYYI</sequence>
<dbReference type="EMBL" id="LNIX01000009">
    <property type="protein sequence ID" value="OXA50509.1"/>
    <property type="molecule type" value="Genomic_DNA"/>
</dbReference>
<comment type="caution">
    <text evidence="1">The sequence shown here is derived from an EMBL/GenBank/DDBJ whole genome shotgun (WGS) entry which is preliminary data.</text>
</comment>
<keyword evidence="2" id="KW-1185">Reference proteome</keyword>
<dbReference type="Proteomes" id="UP000198287">
    <property type="component" value="Unassembled WGS sequence"/>
</dbReference>
<reference evidence="1 2" key="1">
    <citation type="submission" date="2015-12" db="EMBL/GenBank/DDBJ databases">
        <title>The genome of Folsomia candida.</title>
        <authorList>
            <person name="Faddeeva A."/>
            <person name="Derks M.F."/>
            <person name="Anvar Y."/>
            <person name="Smit S."/>
            <person name="Van Straalen N."/>
            <person name="Roelofs D."/>
        </authorList>
    </citation>
    <scope>NUCLEOTIDE SEQUENCE [LARGE SCALE GENOMIC DNA]</scope>
    <source>
        <strain evidence="1 2">VU population</strain>
        <tissue evidence="1">Whole body</tissue>
    </source>
</reference>
<organism evidence="1 2">
    <name type="scientific">Folsomia candida</name>
    <name type="common">Springtail</name>
    <dbReference type="NCBI Taxonomy" id="158441"/>
    <lineage>
        <taxon>Eukaryota</taxon>
        <taxon>Metazoa</taxon>
        <taxon>Ecdysozoa</taxon>
        <taxon>Arthropoda</taxon>
        <taxon>Hexapoda</taxon>
        <taxon>Collembola</taxon>
        <taxon>Entomobryomorpha</taxon>
        <taxon>Isotomoidea</taxon>
        <taxon>Isotomidae</taxon>
        <taxon>Proisotominae</taxon>
        <taxon>Folsomia</taxon>
    </lineage>
</organism>